<organism evidence="2 3">
    <name type="scientific">Camellia sinensis</name>
    <name type="common">Tea plant</name>
    <name type="synonym">Thea sinensis</name>
    <dbReference type="NCBI Taxonomy" id="4442"/>
    <lineage>
        <taxon>Eukaryota</taxon>
        <taxon>Viridiplantae</taxon>
        <taxon>Streptophyta</taxon>
        <taxon>Embryophyta</taxon>
        <taxon>Tracheophyta</taxon>
        <taxon>Spermatophyta</taxon>
        <taxon>Magnoliopsida</taxon>
        <taxon>eudicotyledons</taxon>
        <taxon>Gunneridae</taxon>
        <taxon>Pentapetalae</taxon>
        <taxon>asterids</taxon>
        <taxon>Ericales</taxon>
        <taxon>Theaceae</taxon>
        <taxon>Camellia</taxon>
    </lineage>
</organism>
<feature type="compositionally biased region" description="Low complexity" evidence="1">
    <location>
        <begin position="1"/>
        <end position="14"/>
    </location>
</feature>
<dbReference type="Proteomes" id="UP000593564">
    <property type="component" value="Unassembled WGS sequence"/>
</dbReference>
<reference evidence="2 3" key="2">
    <citation type="submission" date="2020-07" db="EMBL/GenBank/DDBJ databases">
        <title>Genome assembly of wild tea tree DASZ reveals pedigree and selection history of tea varieties.</title>
        <authorList>
            <person name="Zhang W."/>
        </authorList>
    </citation>
    <scope>NUCLEOTIDE SEQUENCE [LARGE SCALE GENOMIC DNA]</scope>
    <source>
        <strain evidence="3">cv. G240</strain>
        <tissue evidence="2">Leaf</tissue>
    </source>
</reference>
<accession>A0A7J7G3D4</accession>
<dbReference type="EMBL" id="JACBKZ010000014">
    <property type="protein sequence ID" value="KAF5933844.1"/>
    <property type="molecule type" value="Genomic_DNA"/>
</dbReference>
<reference evidence="3" key="1">
    <citation type="journal article" date="2020" name="Nat. Commun.">
        <title>Genome assembly of wild tea tree DASZ reveals pedigree and selection history of tea varieties.</title>
        <authorList>
            <person name="Zhang W."/>
            <person name="Zhang Y."/>
            <person name="Qiu H."/>
            <person name="Guo Y."/>
            <person name="Wan H."/>
            <person name="Zhang X."/>
            <person name="Scossa F."/>
            <person name="Alseekh S."/>
            <person name="Zhang Q."/>
            <person name="Wang P."/>
            <person name="Xu L."/>
            <person name="Schmidt M.H."/>
            <person name="Jia X."/>
            <person name="Li D."/>
            <person name="Zhu A."/>
            <person name="Guo F."/>
            <person name="Chen W."/>
            <person name="Ni D."/>
            <person name="Usadel B."/>
            <person name="Fernie A.R."/>
            <person name="Wen W."/>
        </authorList>
    </citation>
    <scope>NUCLEOTIDE SEQUENCE [LARGE SCALE GENOMIC DNA]</scope>
    <source>
        <strain evidence="3">cv. G240</strain>
    </source>
</reference>
<dbReference type="AlphaFoldDB" id="A0A7J7G3D4"/>
<comment type="caution">
    <text evidence="2">The sequence shown here is derived from an EMBL/GenBank/DDBJ whole genome shotgun (WGS) entry which is preliminary data.</text>
</comment>
<keyword evidence="3" id="KW-1185">Reference proteome</keyword>
<protein>
    <submittedName>
        <fullName evidence="2">Uncharacterized protein</fullName>
    </submittedName>
</protein>
<gene>
    <name evidence="2" type="ORF">HYC85_030015</name>
</gene>
<proteinExistence type="predicted"/>
<feature type="compositionally biased region" description="Basic and acidic residues" evidence="1">
    <location>
        <begin position="15"/>
        <end position="24"/>
    </location>
</feature>
<evidence type="ECO:0000313" key="2">
    <source>
        <dbReference type="EMBL" id="KAF5933844.1"/>
    </source>
</evidence>
<feature type="region of interest" description="Disordered" evidence="1">
    <location>
        <begin position="1"/>
        <end position="29"/>
    </location>
</feature>
<sequence length="107" mass="12524">MKSSKSTETNTTTEISHRAKEDSGAHLSRRWRRRWSFEIERERERERERENFEIAINVLDVDELTRVLGESVIGSQPKRVRVMQLRNVAKDAVRGGSSTRDLEELVK</sequence>
<name>A0A7J7G3D4_CAMSI</name>
<evidence type="ECO:0000256" key="1">
    <source>
        <dbReference type="SAM" id="MobiDB-lite"/>
    </source>
</evidence>
<evidence type="ECO:0000313" key="3">
    <source>
        <dbReference type="Proteomes" id="UP000593564"/>
    </source>
</evidence>